<dbReference type="InterPro" id="IPR000540">
    <property type="entry name" value="Flag_MotA_CS"/>
</dbReference>
<gene>
    <name evidence="2" type="ORF">WQO_01190</name>
</gene>
<evidence type="ECO:0000256" key="1">
    <source>
        <dbReference type="SAM" id="Phobius"/>
    </source>
</evidence>
<dbReference type="AlphaFoldDB" id="A0A0U3M5M3"/>
<proteinExistence type="predicted"/>
<evidence type="ECO:0000313" key="3">
    <source>
        <dbReference type="Proteomes" id="UP000064183"/>
    </source>
</evidence>
<name>A0A0U3M5M3_STRGL</name>
<organism evidence="2 3">
    <name type="scientific">Streptomyces globisporus C-1027</name>
    <dbReference type="NCBI Taxonomy" id="1172567"/>
    <lineage>
        <taxon>Bacteria</taxon>
        <taxon>Bacillati</taxon>
        <taxon>Actinomycetota</taxon>
        <taxon>Actinomycetes</taxon>
        <taxon>Kitasatosporales</taxon>
        <taxon>Streptomycetaceae</taxon>
        <taxon>Streptomyces</taxon>
    </lineage>
</organism>
<reference evidence="2 3" key="1">
    <citation type="journal article" date="2012" name="J. Bacteriol.">
        <title>Draft genome sequence of Streptomyces globisporus C-1027, which produces an antitumor antibiotic consisting of a nine-membered enediyne with a chromoprotein.</title>
        <authorList>
            <person name="Wang L."/>
            <person name="Wang S."/>
            <person name="He Q."/>
            <person name="Yu T."/>
            <person name="Li Q."/>
            <person name="Hong B."/>
        </authorList>
    </citation>
    <scope>NUCLEOTIDE SEQUENCE [LARGE SCALE GENOMIC DNA]</scope>
    <source>
        <strain evidence="2 3">C-1027</strain>
    </source>
</reference>
<dbReference type="PROSITE" id="PS01307">
    <property type="entry name" value="MOTA"/>
    <property type="match status" value="1"/>
</dbReference>
<dbReference type="Proteomes" id="UP000064183">
    <property type="component" value="Chromosome"/>
</dbReference>
<accession>A0A0U3M5M3</accession>
<keyword evidence="1" id="KW-1133">Transmembrane helix</keyword>
<feature type="transmembrane region" description="Helical" evidence="1">
    <location>
        <begin position="53"/>
        <end position="77"/>
    </location>
</feature>
<dbReference type="Pfam" id="PF06897">
    <property type="entry name" value="DUF1269"/>
    <property type="match status" value="1"/>
</dbReference>
<dbReference type="InterPro" id="IPR009200">
    <property type="entry name" value="DUF1269_membrane"/>
</dbReference>
<dbReference type="KEGG" id="sgb:WQO_01190"/>
<evidence type="ECO:0000313" key="2">
    <source>
        <dbReference type="EMBL" id="ALU92095.1"/>
    </source>
</evidence>
<protein>
    <recommendedName>
        <fullName evidence="4">DUF1269 domain-containing protein</fullName>
    </recommendedName>
</protein>
<dbReference type="EMBL" id="CP013738">
    <property type="protein sequence ID" value="ALU92095.1"/>
    <property type="molecule type" value="Genomic_DNA"/>
</dbReference>
<dbReference type="STRING" id="1172567.WQO_01190"/>
<keyword evidence="1" id="KW-0812">Transmembrane</keyword>
<dbReference type="GeneID" id="27780900"/>
<keyword evidence="1" id="KW-0472">Membrane</keyword>
<dbReference type="RefSeq" id="WP_010060769.1">
    <property type="nucleotide sequence ID" value="NZ_CP013738.1"/>
</dbReference>
<evidence type="ECO:0008006" key="4">
    <source>
        <dbReference type="Google" id="ProtNLM"/>
    </source>
</evidence>
<sequence>MSTLTVWKFRTADGAENVEEALKSLQKEGLIKILDAAVVSWPADRAKPRTRQLLNLVGAGALSGTFWGMLFGLIFLMPLLGAAIGAAAGALGGKLADVGIDDDFIAEVKEKVTPGTSALFLLTMNEVPERIGAQLPGDGAELLHSNLDTEREAKLRDIFGDETA</sequence>